<sequence>MIVKQILKDKGMTAKELAESIGMSETGLSIALSEKGNPSLSTLKKIAEILNVSLAELFGGNGGGIMGFVEYKGIIHKIKSFEDLQKILDLRK</sequence>
<dbReference type="SMART" id="SM00530">
    <property type="entry name" value="HTH_XRE"/>
    <property type="match status" value="1"/>
</dbReference>
<dbReference type="InterPro" id="IPR010982">
    <property type="entry name" value="Lambda_DNA-bd_dom_sf"/>
</dbReference>
<dbReference type="Pfam" id="PF01381">
    <property type="entry name" value="HTH_3"/>
    <property type="match status" value="1"/>
</dbReference>
<reference evidence="2" key="1">
    <citation type="submission" date="2022-10" db="EMBL/GenBank/DDBJ databases">
        <title>Sifting through the core-genome to identify putative cross-protective antigens against Riemerella anatipestifer.</title>
        <authorList>
            <person name="Zheng X."/>
            <person name="Zhang W."/>
        </authorList>
    </citation>
    <scope>NUCLEOTIDE SEQUENCE</scope>
    <source>
        <strain evidence="2">ZWRA178</strain>
    </source>
</reference>
<dbReference type="Gene3D" id="1.10.260.40">
    <property type="entry name" value="lambda repressor-like DNA-binding domains"/>
    <property type="match status" value="1"/>
</dbReference>
<dbReference type="GO" id="GO:0003677">
    <property type="term" value="F:DNA binding"/>
    <property type="evidence" value="ECO:0007669"/>
    <property type="project" value="InterPro"/>
</dbReference>
<dbReference type="AlphaFoldDB" id="A0AAP3AQS1"/>
<name>A0AAP3AQS1_RIEAN</name>
<proteinExistence type="predicted"/>
<evidence type="ECO:0000259" key="1">
    <source>
        <dbReference type="PROSITE" id="PS50943"/>
    </source>
</evidence>
<evidence type="ECO:0000313" key="2">
    <source>
        <dbReference type="EMBL" id="MCW0524931.1"/>
    </source>
</evidence>
<dbReference type="Proteomes" id="UP001207440">
    <property type="component" value="Unassembled WGS sequence"/>
</dbReference>
<accession>A0AAP3AQS1</accession>
<protein>
    <submittedName>
        <fullName evidence="2">Helix-turn-helix transcriptional regulator</fullName>
    </submittedName>
</protein>
<feature type="domain" description="HTH cro/C1-type" evidence="1">
    <location>
        <begin position="3"/>
        <end position="57"/>
    </location>
</feature>
<evidence type="ECO:0000313" key="3">
    <source>
        <dbReference type="Proteomes" id="UP001207440"/>
    </source>
</evidence>
<dbReference type="EMBL" id="JAOZYT010000130">
    <property type="protein sequence ID" value="MCW0524931.1"/>
    <property type="molecule type" value="Genomic_DNA"/>
</dbReference>
<organism evidence="2 3">
    <name type="scientific">Riemerella anatipestifer</name>
    <name type="common">Moraxella anatipestifer</name>
    <dbReference type="NCBI Taxonomy" id="34085"/>
    <lineage>
        <taxon>Bacteria</taxon>
        <taxon>Pseudomonadati</taxon>
        <taxon>Bacteroidota</taxon>
        <taxon>Flavobacteriia</taxon>
        <taxon>Flavobacteriales</taxon>
        <taxon>Weeksellaceae</taxon>
        <taxon>Riemerella</taxon>
    </lineage>
</organism>
<dbReference type="PROSITE" id="PS50943">
    <property type="entry name" value="HTH_CROC1"/>
    <property type="match status" value="1"/>
</dbReference>
<dbReference type="InterPro" id="IPR001387">
    <property type="entry name" value="Cro/C1-type_HTH"/>
</dbReference>
<dbReference type="RefSeq" id="WP_064971293.1">
    <property type="nucleotide sequence ID" value="NZ_CP029760.1"/>
</dbReference>
<gene>
    <name evidence="2" type="ORF">OKE68_11520</name>
</gene>
<dbReference type="CDD" id="cd00093">
    <property type="entry name" value="HTH_XRE"/>
    <property type="match status" value="1"/>
</dbReference>
<comment type="caution">
    <text evidence="2">The sequence shown here is derived from an EMBL/GenBank/DDBJ whole genome shotgun (WGS) entry which is preliminary data.</text>
</comment>
<dbReference type="SUPFAM" id="SSF47413">
    <property type="entry name" value="lambda repressor-like DNA-binding domains"/>
    <property type="match status" value="1"/>
</dbReference>